<dbReference type="KEGG" id="gbe:GbCGDNIH1_0542"/>
<sequence>MKFIIYKKIIYFCYFNLFGLVVALGEPPIERGAGARVWRVMMLDRPDVIR</sequence>
<accession>Q0BUR2</accession>
<dbReference type="STRING" id="391165.GbCGDNIH1_0542"/>
<dbReference type="Proteomes" id="UP000001963">
    <property type="component" value="Chromosome"/>
</dbReference>
<evidence type="ECO:0000313" key="1">
    <source>
        <dbReference type="EMBL" id="ABI61440.1"/>
    </source>
</evidence>
<organism evidence="1 2">
    <name type="scientific">Granulibacter bethesdensis (strain ATCC BAA-1260 / CGDNIH1)</name>
    <dbReference type="NCBI Taxonomy" id="391165"/>
    <lineage>
        <taxon>Bacteria</taxon>
        <taxon>Pseudomonadati</taxon>
        <taxon>Pseudomonadota</taxon>
        <taxon>Alphaproteobacteria</taxon>
        <taxon>Acetobacterales</taxon>
        <taxon>Acetobacteraceae</taxon>
        <taxon>Granulibacter</taxon>
    </lineage>
</organism>
<dbReference type="AlphaFoldDB" id="Q0BUR2"/>
<dbReference type="HOGENOM" id="CLU_3118356_0_0_5"/>
<name>Q0BUR2_GRABC</name>
<reference evidence="1 2" key="1">
    <citation type="journal article" date="2007" name="J. Bacteriol.">
        <title>Genome sequence analysis of the emerging human pathogenic acetic acid bacterium Granulibacter bethesdensis.</title>
        <authorList>
            <person name="Greenberg D.E."/>
            <person name="Porcella S.F."/>
            <person name="Zelazny A.M."/>
            <person name="Virtaneva K."/>
            <person name="Sturdevant D.E."/>
            <person name="Kupko J.J.III."/>
            <person name="Barbian K.D."/>
            <person name="Babar A."/>
            <person name="Dorward D.W."/>
            <person name="Holland S.M."/>
        </authorList>
    </citation>
    <scope>NUCLEOTIDE SEQUENCE [LARGE SCALE GENOMIC DNA]</scope>
    <source>
        <strain evidence="2">ATCC BAA-1260 / CGDNIH1</strain>
    </source>
</reference>
<protein>
    <submittedName>
        <fullName evidence="1">Uncharacterized protein</fullName>
    </submittedName>
</protein>
<keyword evidence="2" id="KW-1185">Reference proteome</keyword>
<evidence type="ECO:0000313" key="2">
    <source>
        <dbReference type="Proteomes" id="UP000001963"/>
    </source>
</evidence>
<proteinExistence type="predicted"/>
<gene>
    <name evidence="1" type="ordered locus">GbCGDNIH1_0542</name>
</gene>
<dbReference type="EMBL" id="CP000394">
    <property type="protein sequence ID" value="ABI61440.1"/>
    <property type="molecule type" value="Genomic_DNA"/>
</dbReference>